<dbReference type="OrthoDB" id="4062651at2759"/>
<reference evidence="1" key="1">
    <citation type="journal article" date="2020" name="New Phytol.">
        <title>Comparative genomics reveals dynamic genome evolution in host specialist ectomycorrhizal fungi.</title>
        <authorList>
            <person name="Lofgren L.A."/>
            <person name="Nguyen N.H."/>
            <person name="Vilgalys R."/>
            <person name="Ruytinx J."/>
            <person name="Liao H.L."/>
            <person name="Branco S."/>
            <person name="Kuo A."/>
            <person name="LaButti K."/>
            <person name="Lipzen A."/>
            <person name="Andreopoulos W."/>
            <person name="Pangilinan J."/>
            <person name="Riley R."/>
            <person name="Hundley H."/>
            <person name="Na H."/>
            <person name="Barry K."/>
            <person name="Grigoriev I.V."/>
            <person name="Stajich J.E."/>
            <person name="Kennedy P.G."/>
        </authorList>
    </citation>
    <scope>NUCLEOTIDE SEQUENCE</scope>
    <source>
        <strain evidence="1">FC423</strain>
    </source>
</reference>
<dbReference type="SUPFAM" id="SSF56112">
    <property type="entry name" value="Protein kinase-like (PK-like)"/>
    <property type="match status" value="1"/>
</dbReference>
<evidence type="ECO:0000313" key="2">
    <source>
        <dbReference type="Proteomes" id="UP000823399"/>
    </source>
</evidence>
<dbReference type="InterPro" id="IPR011009">
    <property type="entry name" value="Kinase-like_dom_sf"/>
</dbReference>
<dbReference type="GeneID" id="64693143"/>
<proteinExistence type="predicted"/>
<dbReference type="Proteomes" id="UP000823399">
    <property type="component" value="Unassembled WGS sequence"/>
</dbReference>
<name>A0A9P7JY50_9AGAM</name>
<protein>
    <recommendedName>
        <fullName evidence="3">Protein kinase domain-containing protein</fullName>
    </recommendedName>
</protein>
<keyword evidence="2" id="KW-1185">Reference proteome</keyword>
<organism evidence="1 2">
    <name type="scientific">Suillus discolor</name>
    <dbReference type="NCBI Taxonomy" id="1912936"/>
    <lineage>
        <taxon>Eukaryota</taxon>
        <taxon>Fungi</taxon>
        <taxon>Dikarya</taxon>
        <taxon>Basidiomycota</taxon>
        <taxon>Agaricomycotina</taxon>
        <taxon>Agaricomycetes</taxon>
        <taxon>Agaricomycetidae</taxon>
        <taxon>Boletales</taxon>
        <taxon>Suillineae</taxon>
        <taxon>Suillaceae</taxon>
        <taxon>Suillus</taxon>
    </lineage>
</organism>
<sequence length="414" mass="46934">PPENAHTIPCTLLHPIFGTFIDDCENLEPTPDDNKLAMTLSAVMSGFFTDETARASRFREILQEHNIGMMGTTIDGTAYGPDGDIQHKGFRYAIAEVKSELGSTPAEPHMQAILYYIRFTESFAKAKPTFRFPCIIITLFGPHIDFSAAVWSNRPNMQVISTALPLFHHPTDSKMRAMVARHIGALRKALRSLLACYQGMTSPSLDQDLEFLDSKFQDPMFPYPYSFTCIETSLTCDFTYYNQMDHSRLLFSAVKTTDDKTLCIKFVRRYSKEVHQRCASDGFAPALLGFEQLPGGWYMIVMEMITDDYCRLQEITVPYPHHDALATELQSLHRGGYVHGDIRDTNIIVKKDCSPGFMLVDFDWSGTIGETRYPMNVYQGERLWRPDGAEDGQLILAEHDMQMLHAIFPKGTFV</sequence>
<dbReference type="AlphaFoldDB" id="A0A9P7JY50"/>
<dbReference type="Gene3D" id="1.10.510.10">
    <property type="entry name" value="Transferase(Phosphotransferase) domain 1"/>
    <property type="match status" value="1"/>
</dbReference>
<dbReference type="RefSeq" id="XP_041297563.1">
    <property type="nucleotide sequence ID" value="XM_041430884.1"/>
</dbReference>
<evidence type="ECO:0000313" key="1">
    <source>
        <dbReference type="EMBL" id="KAG2116464.1"/>
    </source>
</evidence>
<evidence type="ECO:0008006" key="3">
    <source>
        <dbReference type="Google" id="ProtNLM"/>
    </source>
</evidence>
<accession>A0A9P7JY50</accession>
<comment type="caution">
    <text evidence="1">The sequence shown here is derived from an EMBL/GenBank/DDBJ whole genome shotgun (WGS) entry which is preliminary data.</text>
</comment>
<gene>
    <name evidence="1" type="ORF">F5147DRAFT_568096</name>
</gene>
<dbReference type="EMBL" id="JABBWM010000006">
    <property type="protein sequence ID" value="KAG2116464.1"/>
    <property type="molecule type" value="Genomic_DNA"/>
</dbReference>
<feature type="non-terminal residue" evidence="1">
    <location>
        <position position="414"/>
    </location>
</feature>